<name>A0A919YDK1_9BACL</name>
<sequence length="134" mass="15485">MIPEIDENLLDESLDDQPLPSLTWQLDFDKGRIIGKTDGLDAIKQAVFKVFQTDRFWYDIYSFDYGHELTLLFGSSPEFVQSEAKRMIQEALLPDDRIDSVQDVEAKITGDQLTIRFTVVTIYGSFEQEVNWNV</sequence>
<comment type="caution">
    <text evidence="1">The sequence shown here is derived from an EMBL/GenBank/DDBJ whole genome shotgun (WGS) entry which is preliminary data.</text>
</comment>
<keyword evidence="2" id="KW-1185">Reference proteome</keyword>
<evidence type="ECO:0008006" key="3">
    <source>
        <dbReference type="Google" id="ProtNLM"/>
    </source>
</evidence>
<dbReference type="Pfam" id="PF10934">
    <property type="entry name" value="Sheath_initiator"/>
    <property type="match status" value="1"/>
</dbReference>
<accession>A0A919YDK1</accession>
<dbReference type="Proteomes" id="UP000682811">
    <property type="component" value="Unassembled WGS sequence"/>
</dbReference>
<evidence type="ECO:0000313" key="1">
    <source>
        <dbReference type="EMBL" id="GIO47253.1"/>
    </source>
</evidence>
<protein>
    <recommendedName>
        <fullName evidence="3">DUF2634 domain-containing protein</fullName>
    </recommendedName>
</protein>
<reference evidence="1 2" key="1">
    <citation type="submission" date="2021-03" db="EMBL/GenBank/DDBJ databases">
        <title>Antimicrobial resistance genes in bacteria isolated from Japanese honey, and their potential for conferring macrolide and lincosamide resistance in the American foulbrood pathogen Paenibacillus larvae.</title>
        <authorList>
            <person name="Okamoto M."/>
            <person name="Kumagai M."/>
            <person name="Kanamori H."/>
            <person name="Takamatsu D."/>
        </authorList>
    </citation>
    <scope>NUCLEOTIDE SEQUENCE [LARGE SCALE GENOMIC DNA]</scope>
    <source>
        <strain evidence="1 2">J34TS1</strain>
    </source>
</reference>
<dbReference type="InterPro" id="IPR020288">
    <property type="entry name" value="Sheath_initiator"/>
</dbReference>
<dbReference type="AlphaFoldDB" id="A0A919YDK1"/>
<gene>
    <name evidence="1" type="ORF">J34TS1_20180</name>
</gene>
<proteinExistence type="predicted"/>
<dbReference type="EMBL" id="BORT01000007">
    <property type="protein sequence ID" value="GIO47253.1"/>
    <property type="molecule type" value="Genomic_DNA"/>
</dbReference>
<dbReference type="RefSeq" id="WP_212978152.1">
    <property type="nucleotide sequence ID" value="NZ_AP025343.1"/>
</dbReference>
<organism evidence="1 2">
    <name type="scientific">Paenibacillus azoreducens</name>
    <dbReference type="NCBI Taxonomy" id="116718"/>
    <lineage>
        <taxon>Bacteria</taxon>
        <taxon>Bacillati</taxon>
        <taxon>Bacillota</taxon>
        <taxon>Bacilli</taxon>
        <taxon>Bacillales</taxon>
        <taxon>Paenibacillaceae</taxon>
        <taxon>Paenibacillus</taxon>
    </lineage>
</organism>
<evidence type="ECO:0000313" key="2">
    <source>
        <dbReference type="Proteomes" id="UP000682811"/>
    </source>
</evidence>